<dbReference type="RefSeq" id="WP_112114005.1">
    <property type="nucleotide sequence ID" value="NZ_QLSZ01000013.1"/>
</dbReference>
<evidence type="ECO:0000259" key="1">
    <source>
        <dbReference type="Pfam" id="PF20376"/>
    </source>
</evidence>
<feature type="domain" description="DUF6671" evidence="1">
    <location>
        <begin position="62"/>
        <end position="278"/>
    </location>
</feature>
<dbReference type="EMBL" id="QLSZ01000013">
    <property type="protein sequence ID" value="RAR70036.1"/>
    <property type="molecule type" value="Genomic_DNA"/>
</dbReference>
<name>A0A328YIH1_9FLAO</name>
<gene>
    <name evidence="2" type="ORF">CLV55_11325</name>
</gene>
<dbReference type="AlphaFoldDB" id="A0A328YIH1"/>
<keyword evidence="3" id="KW-1185">Reference proteome</keyword>
<proteinExistence type="predicted"/>
<reference evidence="2 3" key="1">
    <citation type="submission" date="2018-06" db="EMBL/GenBank/DDBJ databases">
        <title>Genomic Encyclopedia of Archaeal and Bacterial Type Strains, Phase II (KMG-II): from individual species to whole genera.</title>
        <authorList>
            <person name="Goeker M."/>
        </authorList>
    </citation>
    <scope>NUCLEOTIDE SEQUENCE [LARGE SCALE GENOMIC DNA]</scope>
    <source>
        <strain evidence="2 3">DSM 25663</strain>
    </source>
</reference>
<protein>
    <recommendedName>
        <fullName evidence="1">DUF6671 domain-containing protein</fullName>
    </recommendedName>
</protein>
<sequence length="278" mass="31700">MFEGRKLLIATKHQKERVIAPIFEEALQVECFVSTKFDTDTLGTFSGEIERKDSALETLRKKCVLAMQANNCDLAIASEGSFGMHPIIMFATADDEMMIFMDSKNQIEVIVREISMDTNFDATELKTKEDLMAFVEKVNFPSHGVILKSSKEKYKALFKGINTKENLLKHFNHLISNYGSAYVETDMRAHYNPTRMKLIEIVAQKLLKTILHQCPNCQHPGFSVSRVNKGLPCELCHAPTQSTLSFTYQCKKCSFEQVDLYPHQKTKEDPTYCNFCNP</sequence>
<evidence type="ECO:0000313" key="2">
    <source>
        <dbReference type="EMBL" id="RAR70036.1"/>
    </source>
</evidence>
<evidence type="ECO:0000313" key="3">
    <source>
        <dbReference type="Proteomes" id="UP000248840"/>
    </source>
</evidence>
<comment type="caution">
    <text evidence="2">The sequence shown here is derived from an EMBL/GenBank/DDBJ whole genome shotgun (WGS) entry which is preliminary data.</text>
</comment>
<dbReference type="InterPro" id="IPR046612">
    <property type="entry name" value="DUF6671"/>
</dbReference>
<dbReference type="OrthoDB" id="9793837at2"/>
<organism evidence="2 3">
    <name type="scientific">Flavobacterium aciduliphilum</name>
    <dbReference type="NCBI Taxonomy" id="1101402"/>
    <lineage>
        <taxon>Bacteria</taxon>
        <taxon>Pseudomonadati</taxon>
        <taxon>Bacteroidota</taxon>
        <taxon>Flavobacteriia</taxon>
        <taxon>Flavobacteriales</taxon>
        <taxon>Flavobacteriaceae</taxon>
        <taxon>Flavobacterium</taxon>
    </lineage>
</organism>
<accession>A0A328YIH1</accession>
<dbReference type="Pfam" id="PF20376">
    <property type="entry name" value="DUF6671"/>
    <property type="match status" value="1"/>
</dbReference>
<dbReference type="Proteomes" id="UP000248840">
    <property type="component" value="Unassembled WGS sequence"/>
</dbReference>